<feature type="compositionally biased region" description="Polar residues" evidence="2">
    <location>
        <begin position="710"/>
        <end position="724"/>
    </location>
</feature>
<reference evidence="3" key="1">
    <citation type="submission" date="2022-11" db="EMBL/GenBank/DDBJ databases">
        <title>Chromosomal genome sequence assembly and mating type (MAT) locus characterization of the leprose asexual lichenized fungus Lepraria neglecta (Nyl.) Erichsen.</title>
        <authorList>
            <person name="Allen J.L."/>
            <person name="Pfeffer B."/>
        </authorList>
    </citation>
    <scope>NUCLEOTIDE SEQUENCE</scope>
    <source>
        <strain evidence="3">Allen 5258</strain>
    </source>
</reference>
<feature type="compositionally biased region" description="Basic and acidic residues" evidence="2">
    <location>
        <begin position="725"/>
        <end position="736"/>
    </location>
</feature>
<feature type="compositionally biased region" description="Basic and acidic residues" evidence="2">
    <location>
        <begin position="789"/>
        <end position="823"/>
    </location>
</feature>
<evidence type="ECO:0000256" key="2">
    <source>
        <dbReference type="SAM" id="MobiDB-lite"/>
    </source>
</evidence>
<feature type="compositionally biased region" description="Polar residues" evidence="2">
    <location>
        <begin position="25"/>
        <end position="35"/>
    </location>
</feature>
<evidence type="ECO:0000256" key="1">
    <source>
        <dbReference type="SAM" id="Coils"/>
    </source>
</evidence>
<feature type="compositionally biased region" description="Polar residues" evidence="2">
    <location>
        <begin position="118"/>
        <end position="132"/>
    </location>
</feature>
<feature type="region of interest" description="Disordered" evidence="2">
    <location>
        <begin position="630"/>
        <end position="832"/>
    </location>
</feature>
<feature type="region of interest" description="Disordered" evidence="2">
    <location>
        <begin position="544"/>
        <end position="564"/>
    </location>
</feature>
<dbReference type="Proteomes" id="UP001276659">
    <property type="component" value="Unassembled WGS sequence"/>
</dbReference>
<feature type="compositionally biased region" description="Polar residues" evidence="2">
    <location>
        <begin position="247"/>
        <end position="257"/>
    </location>
</feature>
<organism evidence="3 4">
    <name type="scientific">Lepraria neglecta</name>
    <dbReference type="NCBI Taxonomy" id="209136"/>
    <lineage>
        <taxon>Eukaryota</taxon>
        <taxon>Fungi</taxon>
        <taxon>Dikarya</taxon>
        <taxon>Ascomycota</taxon>
        <taxon>Pezizomycotina</taxon>
        <taxon>Lecanoromycetes</taxon>
        <taxon>OSLEUM clade</taxon>
        <taxon>Lecanoromycetidae</taxon>
        <taxon>Lecanorales</taxon>
        <taxon>Lecanorineae</taxon>
        <taxon>Stereocaulaceae</taxon>
        <taxon>Lepraria</taxon>
    </lineage>
</organism>
<name>A0AAD9ZFV7_9LECA</name>
<feature type="compositionally biased region" description="Low complexity" evidence="2">
    <location>
        <begin position="352"/>
        <end position="362"/>
    </location>
</feature>
<dbReference type="AlphaFoldDB" id="A0AAD9ZFV7"/>
<accession>A0AAD9ZFV7</accession>
<evidence type="ECO:0000313" key="3">
    <source>
        <dbReference type="EMBL" id="KAK3177975.1"/>
    </source>
</evidence>
<keyword evidence="1" id="KW-0175">Coiled coil</keyword>
<sequence>MATEDDMLHSPQAYSSTEARHAATVTMSYEKQQNGIPKRPLVPNINTQLPKWAGRVSSLPKLAGTPATNGYSARRREGASEGAGAEESFAEDGVATPVKPFLSSNITPRSGSRKARAETTSPTSNGNPNRTPSKPRPVPSIENRQTATEDARTTSGLGLRVANTGRRSRTGSVNSDGPGSSVSSRLVLMERNNSSTRVASPENAPKFFHANDVKVSVPSRPTSDRALPQGRLPGYVQPKDEDIPFVGTSSLSNSPTPDEQKPKFFYANDANELRTPPVRLANGNQSNRPPLQTIYSAHTGNSPERAPSPLKEEVLPQKPLVSKASPRRHTRLVSNGASELASPQGIPNGNANLSRRSSLNSSKHTYTTTHGRSSSVNSAGPSPPRKSSIGLSEKNPIEQTRTTSLVGANGALPQSVNPPATTPEPPQPQVFSQPQSPTKLPAAGQSKIDQMNELAANARRERKVLDLEISNSSLLAINRTLEREMRKQTTELRRFRRLSRSGRLSVAPSRSASGKMSMLSEATDELDDNLLDSDDELEDLLSNISSTSATSRPSSPTARAAHARFGDPERVELDLAAHRSLLLDSQKLNVSIKRCLSHSESLLASGKKALACHAEPLEPENLEPRVLTPDEIGDETFNQGQGLLSPSLKHGMSNPWERTLGSIGSLDEGLLDEGLETPDHSRWDPPSNTQISLPDGDKRHNPVLPDEPTTDTTLKLDNYSPNTDAQEKDKNLEPEKPLPVPAPKGKYTGLHLDKPLPIPNFEPRRASSFLSLDGLEDDEPDVPLPAKPIIEERSPSTSSEDIHPDSYAARSERNKMKPPDPKPGEAGFRGSMQGLGHYLQAFSMFGRPQQA</sequence>
<feature type="compositionally biased region" description="Polar residues" evidence="2">
    <location>
        <begin position="170"/>
        <end position="184"/>
    </location>
</feature>
<comment type="caution">
    <text evidence="3">The sequence shown here is derived from an EMBL/GenBank/DDBJ whole genome shotgun (WGS) entry which is preliminary data.</text>
</comment>
<feature type="compositionally biased region" description="Polar residues" evidence="2">
    <location>
        <begin position="282"/>
        <end position="302"/>
    </location>
</feature>
<gene>
    <name evidence="3" type="ORF">OEA41_000107</name>
</gene>
<feature type="region of interest" description="Disordered" evidence="2">
    <location>
        <begin position="1"/>
        <end position="184"/>
    </location>
</feature>
<dbReference type="PANTHER" id="PTHR38701">
    <property type="entry name" value="CHROMOSOME 8, WHOLE GENOME SHOTGUN SEQUENCE"/>
    <property type="match status" value="1"/>
</dbReference>
<feature type="compositionally biased region" description="Low complexity" evidence="2">
    <location>
        <begin position="544"/>
        <end position="560"/>
    </location>
</feature>
<evidence type="ECO:0000313" key="4">
    <source>
        <dbReference type="Proteomes" id="UP001276659"/>
    </source>
</evidence>
<feature type="coiled-coil region" evidence="1">
    <location>
        <begin position="448"/>
        <end position="498"/>
    </location>
</feature>
<feature type="region of interest" description="Disordered" evidence="2">
    <location>
        <begin position="211"/>
        <end position="444"/>
    </location>
</feature>
<dbReference type="EMBL" id="JASNWA010000003">
    <property type="protein sequence ID" value="KAK3177975.1"/>
    <property type="molecule type" value="Genomic_DNA"/>
</dbReference>
<keyword evidence="4" id="KW-1185">Reference proteome</keyword>
<dbReference type="PANTHER" id="PTHR38701:SF1">
    <property type="entry name" value="UP-REGULATED DURING SEPTATION PROTEIN 1 DOMAIN-CONTAINING PROTEIN"/>
    <property type="match status" value="1"/>
</dbReference>
<feature type="compositionally biased region" description="Polar residues" evidence="2">
    <location>
        <begin position="363"/>
        <end position="380"/>
    </location>
</feature>
<feature type="compositionally biased region" description="Polar residues" evidence="2">
    <location>
        <begin position="397"/>
        <end position="417"/>
    </location>
</feature>
<proteinExistence type="predicted"/>
<protein>
    <submittedName>
        <fullName evidence="3">Uncharacterized protein</fullName>
    </submittedName>
</protein>